<dbReference type="Pfam" id="PF01479">
    <property type="entry name" value="S4"/>
    <property type="match status" value="1"/>
</dbReference>
<comment type="similarity">
    <text evidence="1 6 7">Belongs to the universal ribosomal protein uS4 family.</text>
</comment>
<accession>A0A0F7FG36</accession>
<gene>
    <name evidence="6" type="primary">rps4</name>
    <name evidence="10" type="ORF">MA03_00230</name>
</gene>
<proteinExistence type="inferred from homology"/>
<dbReference type="Pfam" id="PF00163">
    <property type="entry name" value="Ribosomal_S4"/>
    <property type="match status" value="1"/>
</dbReference>
<dbReference type="InterPro" id="IPR036986">
    <property type="entry name" value="S4_RNA-bd_sf"/>
</dbReference>
<feature type="domain" description="RNA-binding S4" evidence="8">
    <location>
        <begin position="104"/>
        <end position="166"/>
    </location>
</feature>
<dbReference type="PANTHER" id="PTHR11831">
    <property type="entry name" value="30S 40S RIBOSOMAL PROTEIN"/>
    <property type="match status" value="1"/>
</dbReference>
<dbReference type="Gene3D" id="3.10.290.10">
    <property type="entry name" value="RNA-binding S4 domain"/>
    <property type="match status" value="1"/>
</dbReference>
<dbReference type="InterPro" id="IPR005710">
    <property type="entry name" value="Ribosomal_uS4_euk/arc"/>
</dbReference>
<keyword evidence="4 6" id="KW-0689">Ribosomal protein</keyword>
<dbReference type="GO" id="GO:0015935">
    <property type="term" value="C:small ribosomal subunit"/>
    <property type="evidence" value="ECO:0007669"/>
    <property type="project" value="InterPro"/>
</dbReference>
<dbReference type="SUPFAM" id="SSF55174">
    <property type="entry name" value="Alpha-L RNA-binding motif"/>
    <property type="match status" value="1"/>
</dbReference>
<dbReference type="GO" id="GO:0006412">
    <property type="term" value="P:translation"/>
    <property type="evidence" value="ECO:0007669"/>
    <property type="project" value="UniProtKB-UniRule"/>
</dbReference>
<dbReference type="STRING" id="1550241.MA03_00230"/>
<dbReference type="HAMAP" id="MF_01306_A">
    <property type="entry name" value="Ribosomal_uS4_A"/>
    <property type="match status" value="1"/>
</dbReference>
<dbReference type="InterPro" id="IPR022802">
    <property type="entry name" value="Ribosomal_uS4_arc"/>
</dbReference>
<dbReference type="AlphaFoldDB" id="A0A0F7FG36"/>
<dbReference type="GO" id="GO:0042274">
    <property type="term" value="P:ribosomal small subunit biogenesis"/>
    <property type="evidence" value="ECO:0007669"/>
    <property type="project" value="TreeGrafter"/>
</dbReference>
<dbReference type="PROSITE" id="PS50889">
    <property type="entry name" value="S4"/>
    <property type="match status" value="1"/>
</dbReference>
<dbReference type="InterPro" id="IPR018079">
    <property type="entry name" value="Ribosomal_uS4_CS"/>
</dbReference>
<feature type="domain" description="Small ribosomal subunit protein uS4 N-terminal" evidence="9">
    <location>
        <begin position="5"/>
        <end position="103"/>
    </location>
</feature>
<organism evidence="10 11">
    <name type="scientific">Infirmifilum uzonense</name>
    <dbReference type="NCBI Taxonomy" id="1550241"/>
    <lineage>
        <taxon>Archaea</taxon>
        <taxon>Thermoproteota</taxon>
        <taxon>Thermoprotei</taxon>
        <taxon>Thermofilales</taxon>
        <taxon>Thermofilaceae</taxon>
        <taxon>Infirmifilum</taxon>
    </lineage>
</organism>
<dbReference type="GO" id="GO:0019843">
    <property type="term" value="F:rRNA binding"/>
    <property type="evidence" value="ECO:0007669"/>
    <property type="project" value="UniProtKB-UniRule"/>
</dbReference>
<name>A0A0F7FG36_9CREN</name>
<comment type="function">
    <text evidence="6">One of the primary rRNA binding proteins, it binds directly to 16S rRNA where it nucleates assembly of the body of the 30S subunit.</text>
</comment>
<evidence type="ECO:0000313" key="11">
    <source>
        <dbReference type="Proteomes" id="UP000067434"/>
    </source>
</evidence>
<dbReference type="PANTHER" id="PTHR11831:SF5">
    <property type="entry name" value="40S RIBOSOMAL PROTEIN S9"/>
    <property type="match status" value="1"/>
</dbReference>
<dbReference type="InterPro" id="IPR001912">
    <property type="entry name" value="Ribosomal_uS4_N"/>
</dbReference>
<reference evidence="10 11" key="1">
    <citation type="journal article" date="2015" name="Stand. Genomic Sci.">
        <title>Complete genome sequence of and proposal of Thermofilum uzonense sp. nov. a novel hyperthermophilic crenarchaeon and emended description of the genus Thermofilum.</title>
        <authorList>
            <person name="Toshchakov S.V."/>
            <person name="Korzhenkov A.A."/>
            <person name="Samarov N.I."/>
            <person name="Mazunin I.O."/>
            <person name="Mozhey O.I."/>
            <person name="Shmyr I.S."/>
            <person name="Derbikova K.S."/>
            <person name="Taranov E.A."/>
            <person name="Dominova I.N."/>
            <person name="Bonch-Osmolovskaya E.A."/>
            <person name="Patrushev M.V."/>
            <person name="Podosokorskaya O.A."/>
            <person name="Kublanov I.V."/>
        </authorList>
    </citation>
    <scope>NUCLEOTIDE SEQUENCE [LARGE SCALE GENOMIC DNA]</scope>
    <source>
        <strain evidence="10 11">1807-2</strain>
    </source>
</reference>
<comment type="function">
    <text evidence="6">With S5 and S12 plays an important role in translational accuracy.</text>
</comment>
<evidence type="ECO:0000256" key="1">
    <source>
        <dbReference type="ARBA" id="ARBA00007465"/>
    </source>
</evidence>
<dbReference type="InterPro" id="IPR002942">
    <property type="entry name" value="S4_RNA-bd"/>
</dbReference>
<dbReference type="HOGENOM" id="CLU_089738_1_1_2"/>
<evidence type="ECO:0000256" key="2">
    <source>
        <dbReference type="ARBA" id="ARBA00022730"/>
    </source>
</evidence>
<dbReference type="Proteomes" id="UP000067434">
    <property type="component" value="Chromosome"/>
</dbReference>
<dbReference type="EMBL" id="CP009961">
    <property type="protein sequence ID" value="AKG38029.1"/>
    <property type="molecule type" value="Genomic_DNA"/>
</dbReference>
<evidence type="ECO:0000259" key="8">
    <source>
        <dbReference type="SMART" id="SM00363"/>
    </source>
</evidence>
<dbReference type="SMART" id="SM00363">
    <property type="entry name" value="S4"/>
    <property type="match status" value="1"/>
</dbReference>
<dbReference type="SMART" id="SM01390">
    <property type="entry name" value="Ribosomal_S4"/>
    <property type="match status" value="1"/>
</dbReference>
<dbReference type="PATRIC" id="fig|1550241.5.peg.45"/>
<evidence type="ECO:0000256" key="6">
    <source>
        <dbReference type="HAMAP-Rule" id="MF_01306"/>
    </source>
</evidence>
<keyword evidence="5 6" id="KW-0687">Ribonucleoprotein</keyword>
<keyword evidence="11" id="KW-1185">Reference proteome</keyword>
<evidence type="ECO:0000256" key="5">
    <source>
        <dbReference type="ARBA" id="ARBA00023274"/>
    </source>
</evidence>
<dbReference type="NCBIfam" id="NF003139">
    <property type="entry name" value="PRK04051.1"/>
    <property type="match status" value="1"/>
</dbReference>
<comment type="subunit">
    <text evidence="6">Part of the 30S ribosomal subunit. Contacts protein S5. The interaction surface between S4 and S5 is involved in control of translational fidelity.</text>
</comment>
<dbReference type="CDD" id="cd00165">
    <property type="entry name" value="S4"/>
    <property type="match status" value="1"/>
</dbReference>
<dbReference type="OrthoDB" id="10429at2157"/>
<dbReference type="GO" id="GO:0003735">
    <property type="term" value="F:structural constituent of ribosome"/>
    <property type="evidence" value="ECO:0007669"/>
    <property type="project" value="InterPro"/>
</dbReference>
<keyword evidence="2 6" id="KW-0699">rRNA-binding</keyword>
<dbReference type="RefSeq" id="WP_052883349.1">
    <property type="nucleotide sequence ID" value="NZ_CP009961.1"/>
</dbReference>
<dbReference type="GeneID" id="25400611"/>
<dbReference type="PROSITE" id="PS00632">
    <property type="entry name" value="RIBOSOMAL_S4"/>
    <property type="match status" value="1"/>
</dbReference>
<dbReference type="KEGG" id="thf:MA03_00230"/>
<dbReference type="InterPro" id="IPR022801">
    <property type="entry name" value="Ribosomal_uS4"/>
</dbReference>
<evidence type="ECO:0000256" key="4">
    <source>
        <dbReference type="ARBA" id="ARBA00022980"/>
    </source>
</evidence>
<evidence type="ECO:0000259" key="9">
    <source>
        <dbReference type="SMART" id="SM01390"/>
    </source>
</evidence>
<evidence type="ECO:0000313" key="10">
    <source>
        <dbReference type="EMBL" id="AKG38029.1"/>
    </source>
</evidence>
<evidence type="ECO:0000256" key="3">
    <source>
        <dbReference type="ARBA" id="ARBA00022884"/>
    </source>
</evidence>
<protein>
    <recommendedName>
        <fullName evidence="6">Small ribosomal subunit protein uS4</fullName>
    </recommendedName>
</protein>
<dbReference type="NCBIfam" id="TIGR01018">
    <property type="entry name" value="uS4_arch"/>
    <property type="match status" value="1"/>
</dbReference>
<sequence length="172" mass="19936">MGDPKKSRRKWQGPGHPWRKDVLEEEMRLLGEYGLRNKRELWIAESLLRDIRARARRLLALPEEERLPLEKPLVSRLYKLGILPSEQSTLDEILSLTVRQILERRLQTIVYRKGLASSMYHARQLITHGHIAIGGRRVNSPGYLVQRHEEDLVGYYPLSPLVKASQVAEKGE</sequence>
<evidence type="ECO:0000256" key="7">
    <source>
        <dbReference type="RuleBase" id="RU003699"/>
    </source>
</evidence>
<keyword evidence="3 6" id="KW-0694">RNA-binding</keyword>